<keyword evidence="3" id="KW-0732">Signal</keyword>
<feature type="chain" id="PRO_5045016879" description="Mannan endo-1,4-beta-mannosidase" evidence="3">
    <location>
        <begin position="22"/>
        <end position="377"/>
    </location>
</feature>
<accession>A0ABS6W4E0</accession>
<dbReference type="PANTHER" id="PTHR40079:SF4">
    <property type="entry name" value="GH26 DOMAIN-CONTAINING PROTEIN-RELATED"/>
    <property type="match status" value="1"/>
</dbReference>
<dbReference type="PANTHER" id="PTHR40079">
    <property type="entry name" value="MANNAN ENDO-1,4-BETA-MANNOSIDASE E-RELATED"/>
    <property type="match status" value="1"/>
</dbReference>
<evidence type="ECO:0000259" key="5">
    <source>
        <dbReference type="PROSITE" id="PS51764"/>
    </source>
</evidence>
<protein>
    <recommendedName>
        <fullName evidence="3">Mannan endo-1,4-beta-mannosidase</fullName>
        <ecNumber evidence="3">3.2.1.78</ecNumber>
    </recommendedName>
</protein>
<evidence type="ECO:0000313" key="6">
    <source>
        <dbReference type="EMBL" id="MBW2962733.1"/>
    </source>
</evidence>
<dbReference type="Pfam" id="PF02156">
    <property type="entry name" value="Glyco_hydro_26"/>
    <property type="match status" value="1"/>
</dbReference>
<evidence type="ECO:0000256" key="3">
    <source>
        <dbReference type="PIRNR" id="PIRNR018168"/>
    </source>
</evidence>
<proteinExistence type="inferred from homology"/>
<reference evidence="6 7" key="1">
    <citation type="submission" date="2021-07" db="EMBL/GenBank/DDBJ databases">
        <title>Mesonia aestuariivivens sp. nov., isolated from a tidal flat.</title>
        <authorList>
            <person name="Kim Y.-O."/>
            <person name="Yoon J.-H."/>
        </authorList>
    </citation>
    <scope>NUCLEOTIDE SEQUENCE [LARGE SCALE GENOMIC DNA]</scope>
    <source>
        <strain evidence="6 7">JHPTF-M18</strain>
    </source>
</reference>
<dbReference type="InterPro" id="IPR022790">
    <property type="entry name" value="GH26_dom"/>
</dbReference>
<dbReference type="EC" id="3.2.1.78" evidence="3"/>
<evidence type="ECO:0000256" key="4">
    <source>
        <dbReference type="PROSITE-ProRule" id="PRU01100"/>
    </source>
</evidence>
<keyword evidence="3" id="KW-0119">Carbohydrate metabolism</keyword>
<keyword evidence="1 3" id="KW-0378">Hydrolase</keyword>
<feature type="domain" description="GH26" evidence="5">
    <location>
        <begin position="40"/>
        <end position="366"/>
    </location>
</feature>
<keyword evidence="7" id="KW-1185">Reference proteome</keyword>
<comment type="similarity">
    <text evidence="3 4">Belongs to the glycosyl hydrolase 26 family.</text>
</comment>
<feature type="active site" description="Proton donor" evidence="4">
    <location>
        <position position="197"/>
    </location>
</feature>
<comment type="caution">
    <text evidence="6">The sequence shown here is derived from an EMBL/GenBank/DDBJ whole genome shotgun (WGS) entry which is preliminary data.</text>
</comment>
<dbReference type="Proteomes" id="UP000719267">
    <property type="component" value="Unassembled WGS sequence"/>
</dbReference>
<dbReference type="GO" id="GO:0016787">
    <property type="term" value="F:hydrolase activity"/>
    <property type="evidence" value="ECO:0007669"/>
    <property type="project" value="UniProtKB-KW"/>
</dbReference>
<keyword evidence="2 3" id="KW-0326">Glycosidase</keyword>
<comment type="subcellular location">
    <subcellularLocation>
        <location evidence="3">Secreted</location>
    </subcellularLocation>
</comment>
<organism evidence="6 7">
    <name type="scientific">Mesonia aestuariivivens</name>
    <dbReference type="NCBI Taxonomy" id="2796128"/>
    <lineage>
        <taxon>Bacteria</taxon>
        <taxon>Pseudomonadati</taxon>
        <taxon>Bacteroidota</taxon>
        <taxon>Flavobacteriia</taxon>
        <taxon>Flavobacteriales</taxon>
        <taxon>Flavobacteriaceae</taxon>
        <taxon>Mesonia</taxon>
    </lineage>
</organism>
<evidence type="ECO:0000256" key="1">
    <source>
        <dbReference type="ARBA" id="ARBA00022801"/>
    </source>
</evidence>
<dbReference type="PIRSF" id="PIRSF018168">
    <property type="entry name" value="Mannan-1_4-beta-mannosidase"/>
    <property type="match status" value="1"/>
</dbReference>
<name>A0ABS6W4E0_9FLAO</name>
<evidence type="ECO:0000256" key="2">
    <source>
        <dbReference type="ARBA" id="ARBA00023295"/>
    </source>
</evidence>
<feature type="signal peptide" evidence="3">
    <location>
        <begin position="1"/>
        <end position="21"/>
    </location>
</feature>
<gene>
    <name evidence="6" type="ORF">KW502_13125</name>
</gene>
<evidence type="ECO:0000313" key="7">
    <source>
        <dbReference type="Proteomes" id="UP000719267"/>
    </source>
</evidence>
<feature type="active site" description="Nucleophile" evidence="4">
    <location>
        <position position="301"/>
    </location>
</feature>
<dbReference type="PROSITE" id="PS51764">
    <property type="entry name" value="GH26"/>
    <property type="match status" value="1"/>
</dbReference>
<dbReference type="InterPro" id="IPR016714">
    <property type="entry name" value="MANB/E"/>
</dbReference>
<comment type="catalytic activity">
    <reaction evidence="3">
        <text>Random hydrolysis of (1-&gt;4)-beta-D-mannosidic linkages in mannans, galactomannans and glucomannans.</text>
        <dbReference type="EC" id="3.2.1.78"/>
    </reaction>
</comment>
<dbReference type="PROSITE" id="PS51257">
    <property type="entry name" value="PROKAR_LIPOPROTEIN"/>
    <property type="match status" value="1"/>
</dbReference>
<dbReference type="InterPro" id="IPR000805">
    <property type="entry name" value="Glyco_hydro_26"/>
</dbReference>
<dbReference type="EMBL" id="JAHWDF010000016">
    <property type="protein sequence ID" value="MBW2962733.1"/>
    <property type="molecule type" value="Genomic_DNA"/>
</dbReference>
<sequence>MKSSFRLLYILISISLLYSCASITRVNPANIKVADKNATPSAKLLYKRIKVLSKKGTAIGHQDATAYGIGWKNSPENNFKNDIDELTGFSPAIYGWDLGDIELGNKQNLDSVSFNLIRNEIIKIHNKGGINTISWHINNPESKGNSWDTTAVVSTILKGGKNRGLYEKWVESLAEFFKSLKTENNEIIPIVFRPYHEMNGGWFWWGAQHCTPEEYKELYRQTTKLLQKNGVHNLLYAYSPNMLNNPEEYQKFYPGDEYVDILGVDIYNFGGDEQYLRSLKNDIAVMKDFAKTHQKPYALTETGNTHPENPKWWTEVLQKGIEDTGISWFLLWRNARPSHYFATYPGEVSSENFIEFNKNLELLSLEEIKKIKVKAAQ</sequence>
<keyword evidence="3" id="KW-0964">Secreted</keyword>
<dbReference type="RefSeq" id="WP_219041014.1">
    <property type="nucleotide sequence ID" value="NZ_JAHWDF010000016.1"/>
</dbReference>